<dbReference type="Proteomes" id="UP000239649">
    <property type="component" value="Unassembled WGS sequence"/>
</dbReference>
<dbReference type="GO" id="GO:0006364">
    <property type="term" value="P:rRNA processing"/>
    <property type="evidence" value="ECO:0007669"/>
    <property type="project" value="UniProtKB-KW"/>
</dbReference>
<dbReference type="SUPFAM" id="SSF54211">
    <property type="entry name" value="Ribosomal protein S5 domain 2-like"/>
    <property type="match status" value="1"/>
</dbReference>
<proteinExistence type="inferred from homology"/>
<dbReference type="GO" id="GO:0003723">
    <property type="term" value="F:RNA binding"/>
    <property type="evidence" value="ECO:0007669"/>
    <property type="project" value="TreeGrafter"/>
</dbReference>
<evidence type="ECO:0000256" key="4">
    <source>
        <dbReference type="ARBA" id="ARBA00022835"/>
    </source>
</evidence>
<sequence>MAGAVEKQHEALLRRSLEAVIVAALHPRALIQVVVQVVAEDGGVLACALNAACAALVDAGVPLRTLCAAVAAAQAPEGGGLLLDPTAAEEAAAAATGTFAYLPLLAASGGSDGARGGGDLQLLASVTSGRLTTDQLLDMVEAARQGADRMAAFMQLAARQGAAQT</sequence>
<evidence type="ECO:0000259" key="6">
    <source>
        <dbReference type="Pfam" id="PF01138"/>
    </source>
</evidence>
<dbReference type="PANTHER" id="PTHR11953:SF1">
    <property type="entry name" value="EXOSOME COMPLEX COMPONENT RRP46"/>
    <property type="match status" value="1"/>
</dbReference>
<keyword evidence="8" id="KW-1185">Reference proteome</keyword>
<evidence type="ECO:0000256" key="5">
    <source>
        <dbReference type="ARBA" id="ARBA00023242"/>
    </source>
</evidence>
<dbReference type="InterPro" id="IPR001247">
    <property type="entry name" value="ExoRNase_PH_dom1"/>
</dbReference>
<comment type="subcellular location">
    <subcellularLocation>
        <location evidence="1">Nucleus</location>
    </subcellularLocation>
</comment>
<protein>
    <submittedName>
        <fullName evidence="7">Ribosomal S5 domain 2-like superfamily</fullName>
    </submittedName>
</protein>
<keyword evidence="3" id="KW-0698">rRNA processing</keyword>
<dbReference type="STRING" id="554055.A0A2P6VJ44"/>
<evidence type="ECO:0000256" key="1">
    <source>
        <dbReference type="ARBA" id="ARBA00004123"/>
    </source>
</evidence>
<reference evidence="7 8" key="1">
    <citation type="journal article" date="2018" name="Plant J.">
        <title>Genome sequences of Chlorella sorokiniana UTEX 1602 and Micractinium conductrix SAG 241.80: implications to maltose excretion by a green alga.</title>
        <authorList>
            <person name="Arriola M.B."/>
            <person name="Velmurugan N."/>
            <person name="Zhang Y."/>
            <person name="Plunkett M.H."/>
            <person name="Hondzo H."/>
            <person name="Barney B.M."/>
        </authorList>
    </citation>
    <scope>NUCLEOTIDE SEQUENCE [LARGE SCALE GENOMIC DNA]</scope>
    <source>
        <strain evidence="7 8">SAG 241.80</strain>
    </source>
</reference>
<dbReference type="AlphaFoldDB" id="A0A2P6VJ44"/>
<evidence type="ECO:0000256" key="3">
    <source>
        <dbReference type="ARBA" id="ARBA00022552"/>
    </source>
</evidence>
<keyword evidence="5" id="KW-0539">Nucleus</keyword>
<keyword evidence="4" id="KW-0271">Exosome</keyword>
<organism evidence="7 8">
    <name type="scientific">Micractinium conductrix</name>
    <dbReference type="NCBI Taxonomy" id="554055"/>
    <lineage>
        <taxon>Eukaryota</taxon>
        <taxon>Viridiplantae</taxon>
        <taxon>Chlorophyta</taxon>
        <taxon>core chlorophytes</taxon>
        <taxon>Trebouxiophyceae</taxon>
        <taxon>Chlorellales</taxon>
        <taxon>Chlorellaceae</taxon>
        <taxon>Chlorella clade</taxon>
        <taxon>Micractinium</taxon>
    </lineage>
</organism>
<dbReference type="GO" id="GO:0034475">
    <property type="term" value="P:U4 snRNA 3'-end processing"/>
    <property type="evidence" value="ECO:0007669"/>
    <property type="project" value="TreeGrafter"/>
</dbReference>
<dbReference type="InterPro" id="IPR036345">
    <property type="entry name" value="ExoRNase_PH_dom2_sf"/>
</dbReference>
<dbReference type="GO" id="GO:0071028">
    <property type="term" value="P:nuclear mRNA surveillance"/>
    <property type="evidence" value="ECO:0007669"/>
    <property type="project" value="TreeGrafter"/>
</dbReference>
<dbReference type="InterPro" id="IPR020568">
    <property type="entry name" value="Ribosomal_Su5_D2-typ_SF"/>
</dbReference>
<comment type="similarity">
    <text evidence="2">Belongs to the RNase PH family.</text>
</comment>
<comment type="caution">
    <text evidence="7">The sequence shown here is derived from an EMBL/GenBank/DDBJ whole genome shotgun (WGS) entry which is preliminary data.</text>
</comment>
<dbReference type="Pfam" id="PF01138">
    <property type="entry name" value="RNase_PH"/>
    <property type="match status" value="1"/>
</dbReference>
<evidence type="ECO:0000313" key="8">
    <source>
        <dbReference type="Proteomes" id="UP000239649"/>
    </source>
</evidence>
<evidence type="ECO:0000256" key="2">
    <source>
        <dbReference type="ARBA" id="ARBA00006678"/>
    </source>
</evidence>
<dbReference type="Gene3D" id="3.30.230.70">
    <property type="entry name" value="GHMP Kinase, N-terminal domain"/>
    <property type="match status" value="1"/>
</dbReference>
<gene>
    <name evidence="7" type="ORF">C2E20_2740</name>
</gene>
<dbReference type="InterPro" id="IPR027408">
    <property type="entry name" value="PNPase/RNase_PH_dom_sf"/>
</dbReference>
<dbReference type="GO" id="GO:0005730">
    <property type="term" value="C:nucleolus"/>
    <property type="evidence" value="ECO:0007669"/>
    <property type="project" value="TreeGrafter"/>
</dbReference>
<dbReference type="GO" id="GO:0000176">
    <property type="term" value="C:nuclear exosome (RNase complex)"/>
    <property type="evidence" value="ECO:0007669"/>
    <property type="project" value="TreeGrafter"/>
</dbReference>
<feature type="domain" description="Exoribonuclease phosphorolytic" evidence="6">
    <location>
        <begin position="6"/>
        <end position="62"/>
    </location>
</feature>
<dbReference type="OrthoDB" id="27298at2759"/>
<dbReference type="PANTHER" id="PTHR11953">
    <property type="entry name" value="EXOSOME COMPLEX COMPONENT"/>
    <property type="match status" value="1"/>
</dbReference>
<dbReference type="InterPro" id="IPR050080">
    <property type="entry name" value="RNase_PH"/>
</dbReference>
<name>A0A2P6VJ44_9CHLO</name>
<dbReference type="GO" id="GO:0000177">
    <property type="term" value="C:cytoplasmic exosome (RNase complex)"/>
    <property type="evidence" value="ECO:0007669"/>
    <property type="project" value="TreeGrafter"/>
</dbReference>
<dbReference type="EMBL" id="LHPF02000005">
    <property type="protein sequence ID" value="PSC74121.1"/>
    <property type="molecule type" value="Genomic_DNA"/>
</dbReference>
<dbReference type="GO" id="GO:0071051">
    <property type="term" value="P:poly(A)-dependent snoRNA 3'-end processing"/>
    <property type="evidence" value="ECO:0007669"/>
    <property type="project" value="TreeGrafter"/>
</dbReference>
<dbReference type="SUPFAM" id="SSF55666">
    <property type="entry name" value="Ribonuclease PH domain 2-like"/>
    <property type="match status" value="1"/>
</dbReference>
<dbReference type="GO" id="GO:0016075">
    <property type="term" value="P:rRNA catabolic process"/>
    <property type="evidence" value="ECO:0007669"/>
    <property type="project" value="TreeGrafter"/>
</dbReference>
<accession>A0A2P6VJ44</accession>
<evidence type="ECO:0000313" key="7">
    <source>
        <dbReference type="EMBL" id="PSC74121.1"/>
    </source>
</evidence>